<dbReference type="SUPFAM" id="SSF117281">
    <property type="entry name" value="Kelch motif"/>
    <property type="match status" value="1"/>
</dbReference>
<dbReference type="InterPro" id="IPR013783">
    <property type="entry name" value="Ig-like_fold"/>
</dbReference>
<sequence>MNKFVLVSLCCVLAGMATGQSWQNGPQSSFAYCRFDGEYFPGTAKVYFLGGRFGTSTTLPDIYSYTPSTDSYADVGTNMPLAVSNYDVCLLRDNYNLSGGDTFGLYIIGGRIDAAPNYIDSIQVYYPISDTAVVMHTDAFPGRAGDSITVAHSSIVYNNIVYSMGGFSQATGVTSAQVWSFDPLATAGTRWSRLADMPLARAYPIVALVDSFLYALGGDTWSSSLLYPRAECQRLNLNDTASGWEYVARMPDSNSQVRAFGFDSDKPGDFAGDIIVADRGVWPYESTDCYIYHTATDTWDTFPRLAQARRNHAGVFIPAEAGGGTGVPGIWVFGGRQLQDTLCLQVSEYYAIDVPTHDVRVTEILAPRDTVDSGASVTPRAAIRNSGSTEETFDVRFAIGSDYADTVSLTLAPGATDTADFEDWDALELGTFAVTCSTMLASDTNSANDAIHDSIVVSPFTGVAEQRGLPGVFSLDRVVPSPSAGMAVIRFGVPRPTPATLRIYSAAGTVVRTIYSSSLAPGYYSLDWNGRDVAGRLAGAGVYLVRFEAEGFAATRKLVLQR</sequence>
<dbReference type="InterPro" id="IPR015915">
    <property type="entry name" value="Kelch-typ_b-propeller"/>
</dbReference>
<feature type="chain" id="PRO_5037367001" description="FlgD/Vpr Ig-like domain-containing protein" evidence="3">
    <location>
        <begin position="20"/>
        <end position="562"/>
    </location>
</feature>
<proteinExistence type="predicted"/>
<keyword evidence="1" id="KW-0880">Kelch repeat</keyword>
<evidence type="ECO:0000256" key="1">
    <source>
        <dbReference type="ARBA" id="ARBA00022441"/>
    </source>
</evidence>
<reference evidence="5" key="1">
    <citation type="submission" date="2019-03" db="EMBL/GenBank/DDBJ databases">
        <title>Lake Tanganyika Metagenome-Assembled Genomes (MAGs).</title>
        <authorList>
            <person name="Tran P."/>
        </authorList>
    </citation>
    <scope>NUCLEOTIDE SEQUENCE</scope>
    <source>
        <strain evidence="5">K_DeepCast_150m_m2_040</strain>
    </source>
</reference>
<keyword evidence="2" id="KW-0677">Repeat</keyword>
<dbReference type="AlphaFoldDB" id="A0A937XGT9"/>
<organism evidence="5 6">
    <name type="scientific">candidate division WOR-3 bacterium</name>
    <dbReference type="NCBI Taxonomy" id="2052148"/>
    <lineage>
        <taxon>Bacteria</taxon>
        <taxon>Bacteria division WOR-3</taxon>
    </lineage>
</organism>
<feature type="signal peptide" evidence="3">
    <location>
        <begin position="1"/>
        <end position="19"/>
    </location>
</feature>
<dbReference type="PANTHER" id="PTHR24412">
    <property type="entry name" value="KELCH PROTEIN"/>
    <property type="match status" value="1"/>
</dbReference>
<name>A0A937XGT9_UNCW3</name>
<dbReference type="Gene3D" id="2.60.40.4070">
    <property type="match status" value="1"/>
</dbReference>
<dbReference type="PANTHER" id="PTHR24412:SF441">
    <property type="entry name" value="KELCH-LIKE PROTEIN 28"/>
    <property type="match status" value="1"/>
</dbReference>
<evidence type="ECO:0000256" key="3">
    <source>
        <dbReference type="SAM" id="SignalP"/>
    </source>
</evidence>
<dbReference type="Pfam" id="PF13860">
    <property type="entry name" value="FlgD_ig"/>
    <property type="match status" value="1"/>
</dbReference>
<evidence type="ECO:0000313" key="5">
    <source>
        <dbReference type="EMBL" id="MBM3332857.1"/>
    </source>
</evidence>
<keyword evidence="3" id="KW-0732">Signal</keyword>
<evidence type="ECO:0000259" key="4">
    <source>
        <dbReference type="Pfam" id="PF13860"/>
    </source>
</evidence>
<dbReference type="InterPro" id="IPR006652">
    <property type="entry name" value="Kelch_1"/>
</dbReference>
<accession>A0A937XGT9</accession>
<evidence type="ECO:0000313" key="6">
    <source>
        <dbReference type="Proteomes" id="UP000779900"/>
    </source>
</evidence>
<dbReference type="Proteomes" id="UP000779900">
    <property type="component" value="Unassembled WGS sequence"/>
</dbReference>
<feature type="domain" description="FlgD/Vpr Ig-like" evidence="4">
    <location>
        <begin position="495"/>
        <end position="549"/>
    </location>
</feature>
<dbReference type="InterPro" id="IPR025965">
    <property type="entry name" value="FlgD/Vpr_Ig-like"/>
</dbReference>
<dbReference type="EMBL" id="VGIR01000154">
    <property type="protein sequence ID" value="MBM3332857.1"/>
    <property type="molecule type" value="Genomic_DNA"/>
</dbReference>
<dbReference type="SMART" id="SM00612">
    <property type="entry name" value="Kelch"/>
    <property type="match status" value="2"/>
</dbReference>
<evidence type="ECO:0000256" key="2">
    <source>
        <dbReference type="ARBA" id="ARBA00022737"/>
    </source>
</evidence>
<comment type="caution">
    <text evidence="5">The sequence shown here is derived from an EMBL/GenBank/DDBJ whole genome shotgun (WGS) entry which is preliminary data.</text>
</comment>
<gene>
    <name evidence="5" type="ORF">FJY68_13585</name>
</gene>
<dbReference type="Gene3D" id="2.120.10.80">
    <property type="entry name" value="Kelch-type beta propeller"/>
    <property type="match status" value="2"/>
</dbReference>
<protein>
    <recommendedName>
        <fullName evidence="4">FlgD/Vpr Ig-like domain-containing protein</fullName>
    </recommendedName>
</protein>
<dbReference type="Gene3D" id="2.60.40.10">
    <property type="entry name" value="Immunoglobulins"/>
    <property type="match status" value="1"/>
</dbReference>